<dbReference type="PROSITE" id="PS50111">
    <property type="entry name" value="CHEMOTAXIS_TRANSDUC_2"/>
    <property type="match status" value="1"/>
</dbReference>
<dbReference type="CDD" id="cd11386">
    <property type="entry name" value="MCP_signal"/>
    <property type="match status" value="1"/>
</dbReference>
<evidence type="ECO:0000256" key="9">
    <source>
        <dbReference type="PROSITE-ProRule" id="PRU00284"/>
    </source>
</evidence>
<dbReference type="GO" id="GO:0007165">
    <property type="term" value="P:signal transduction"/>
    <property type="evidence" value="ECO:0007669"/>
    <property type="project" value="UniProtKB-KW"/>
</dbReference>
<keyword evidence="7 9" id="KW-0807">Transducer</keyword>
<proteinExistence type="inferred from homology"/>
<dbReference type="GO" id="GO:0004888">
    <property type="term" value="F:transmembrane signaling receptor activity"/>
    <property type="evidence" value="ECO:0007669"/>
    <property type="project" value="InterPro"/>
</dbReference>
<comment type="similarity">
    <text evidence="8">Belongs to the methyl-accepting chemotaxis (MCP) protein family.</text>
</comment>
<keyword evidence="6 10" id="KW-0472">Membrane</keyword>
<dbReference type="InterPro" id="IPR033480">
    <property type="entry name" value="sCache_2"/>
</dbReference>
<evidence type="ECO:0000259" key="11">
    <source>
        <dbReference type="PROSITE" id="PS50111"/>
    </source>
</evidence>
<evidence type="ECO:0000259" key="12">
    <source>
        <dbReference type="PROSITE" id="PS50885"/>
    </source>
</evidence>
<evidence type="ECO:0000256" key="6">
    <source>
        <dbReference type="ARBA" id="ARBA00023136"/>
    </source>
</evidence>
<evidence type="ECO:0000256" key="2">
    <source>
        <dbReference type="ARBA" id="ARBA00022475"/>
    </source>
</evidence>
<feature type="transmembrane region" description="Helical" evidence="10">
    <location>
        <begin position="208"/>
        <end position="230"/>
    </location>
</feature>
<dbReference type="InterPro" id="IPR004089">
    <property type="entry name" value="MCPsignal_dom"/>
</dbReference>
<dbReference type="AlphaFoldDB" id="A0A7Y7XI08"/>
<evidence type="ECO:0000313" key="14">
    <source>
        <dbReference type="Proteomes" id="UP000539985"/>
    </source>
</evidence>
<dbReference type="PANTHER" id="PTHR32089:SF119">
    <property type="entry name" value="METHYL-ACCEPTING CHEMOTAXIS PROTEIN CTPL"/>
    <property type="match status" value="1"/>
</dbReference>
<feature type="domain" description="Methyl-accepting transducer" evidence="11">
    <location>
        <begin position="291"/>
        <end position="527"/>
    </location>
</feature>
<dbReference type="FunFam" id="1.10.287.950:FF:000001">
    <property type="entry name" value="Methyl-accepting chemotaxis sensory transducer"/>
    <property type="match status" value="1"/>
</dbReference>
<accession>A0A7Y7XI08</accession>
<dbReference type="InterPro" id="IPR004090">
    <property type="entry name" value="Chemotax_Me-accpt_rcpt"/>
</dbReference>
<evidence type="ECO:0000256" key="3">
    <source>
        <dbReference type="ARBA" id="ARBA00022481"/>
    </source>
</evidence>
<dbReference type="SMART" id="SM00304">
    <property type="entry name" value="HAMP"/>
    <property type="match status" value="1"/>
</dbReference>
<keyword evidence="4 10" id="KW-0812">Transmembrane</keyword>
<name>A0A7Y7XI08_9PSED</name>
<dbReference type="PANTHER" id="PTHR32089">
    <property type="entry name" value="METHYL-ACCEPTING CHEMOTAXIS PROTEIN MCPB"/>
    <property type="match status" value="1"/>
</dbReference>
<dbReference type="SMART" id="SM01049">
    <property type="entry name" value="Cache_2"/>
    <property type="match status" value="1"/>
</dbReference>
<evidence type="ECO:0000256" key="10">
    <source>
        <dbReference type="SAM" id="Phobius"/>
    </source>
</evidence>
<evidence type="ECO:0000256" key="7">
    <source>
        <dbReference type="ARBA" id="ARBA00023224"/>
    </source>
</evidence>
<dbReference type="Pfam" id="PF00015">
    <property type="entry name" value="MCPsignal"/>
    <property type="match status" value="1"/>
</dbReference>
<dbReference type="Gene3D" id="3.30.450.20">
    <property type="entry name" value="PAS domain"/>
    <property type="match status" value="1"/>
</dbReference>
<evidence type="ECO:0000313" key="13">
    <source>
        <dbReference type="EMBL" id="NWC00032.1"/>
    </source>
</evidence>
<dbReference type="GO" id="GO:0006935">
    <property type="term" value="P:chemotaxis"/>
    <property type="evidence" value="ECO:0007669"/>
    <property type="project" value="InterPro"/>
</dbReference>
<dbReference type="InterPro" id="IPR004010">
    <property type="entry name" value="Double_Cache_2"/>
</dbReference>
<dbReference type="PRINTS" id="PR00260">
    <property type="entry name" value="CHEMTRNSDUCR"/>
</dbReference>
<dbReference type="PROSITE" id="PS50885">
    <property type="entry name" value="HAMP"/>
    <property type="match status" value="1"/>
</dbReference>
<dbReference type="CDD" id="cd06225">
    <property type="entry name" value="HAMP"/>
    <property type="match status" value="1"/>
</dbReference>
<reference evidence="13 14" key="1">
    <citation type="submission" date="2020-04" db="EMBL/GenBank/DDBJ databases">
        <title>Molecular characterization of pseudomonads from Agaricus bisporus reveal novel blotch 2 pathogens in Western Europe.</title>
        <authorList>
            <person name="Taparia T."/>
            <person name="Krijger M."/>
            <person name="Haynes E."/>
            <person name="Elpinstone J.G."/>
            <person name="Noble R."/>
            <person name="Van Der Wolf J."/>
        </authorList>
    </citation>
    <scope>NUCLEOTIDE SEQUENCE [LARGE SCALE GENOMIC DNA]</scope>
    <source>
        <strain evidence="13 14">H7001</strain>
    </source>
</reference>
<dbReference type="SMART" id="SM00283">
    <property type="entry name" value="MA"/>
    <property type="match status" value="1"/>
</dbReference>
<dbReference type="InterPro" id="IPR003660">
    <property type="entry name" value="HAMP_dom"/>
</dbReference>
<keyword evidence="5 10" id="KW-1133">Transmembrane helix</keyword>
<dbReference type="SUPFAM" id="SSF58104">
    <property type="entry name" value="Methyl-accepting chemotaxis protein (MCP) signaling domain"/>
    <property type="match status" value="1"/>
</dbReference>
<dbReference type="EMBL" id="JACAQB010000028">
    <property type="protein sequence ID" value="NWC00032.1"/>
    <property type="molecule type" value="Genomic_DNA"/>
</dbReference>
<evidence type="ECO:0000256" key="8">
    <source>
        <dbReference type="ARBA" id="ARBA00029447"/>
    </source>
</evidence>
<comment type="caution">
    <text evidence="13">The sequence shown here is derived from an EMBL/GenBank/DDBJ whole genome shotgun (WGS) entry which is preliminary data.</text>
</comment>
<organism evidence="13 14">
    <name type="scientific">Pseudomonas gingeri</name>
    <dbReference type="NCBI Taxonomy" id="117681"/>
    <lineage>
        <taxon>Bacteria</taxon>
        <taxon>Pseudomonadati</taxon>
        <taxon>Pseudomonadota</taxon>
        <taxon>Gammaproteobacteria</taxon>
        <taxon>Pseudomonadales</taxon>
        <taxon>Pseudomonadaceae</taxon>
        <taxon>Pseudomonas</taxon>
    </lineage>
</organism>
<dbReference type="Gene3D" id="1.10.287.950">
    <property type="entry name" value="Methyl-accepting chemotaxis protein"/>
    <property type="match status" value="1"/>
</dbReference>
<keyword evidence="2" id="KW-1003">Cell membrane</keyword>
<dbReference type="Pfam" id="PF00672">
    <property type="entry name" value="HAMP"/>
    <property type="match status" value="1"/>
</dbReference>
<sequence>MPLMQSLKLRSKVILLAIVPTFLLAVSLSGVALGVLYKLAGEEVEQARSLLLKERQTSLENHVQLAISSVKTLYDNSAYGDMAARDKAVKVLRNLSYDKQGYFFGYDRNVVRLFWADKDIDIGVSYNDVKDANGVYAIRELNNLARSGKHVLRYDWPVPGSDKPVPKLGYSALLEKWDMMIGTAVNLDDIDAEVEQIAKAQYSRINRFAMMLIGADLVLLLVIGVVAVSLGNSIVKPVLVIQANLDDIAAGEGDLTRRLPVTSQDELGALSHSFNLFVEKVHGLVRQIVEMTQQLTGLSQDMSAQAQQSEHAMERQRNETDQVATAIHEMSAAAQEISNSAQGAAQAARKTDEVGNAAKTVVNSSIDSIHTLIEDVRISSVSLDSLQQDANSIVGVLDVIRSIAEQTNLLALNAAIEAARAGEAGRGFAVVADEVRALASRTQKSTEEIQEMINRLQHGTRDAVTAMRRSSENGKVSGEQANQAGTSLDTMAGLISSINGMNAQIASAAEEQTAVAEEINRSMTQIAHTVEIVADDSQRGALTARSLADLGHRMDGLVKRFRI</sequence>
<dbReference type="GO" id="GO:0005886">
    <property type="term" value="C:plasma membrane"/>
    <property type="evidence" value="ECO:0007669"/>
    <property type="project" value="UniProtKB-SubCell"/>
</dbReference>
<dbReference type="Pfam" id="PF08269">
    <property type="entry name" value="dCache_2"/>
    <property type="match status" value="1"/>
</dbReference>
<protein>
    <submittedName>
        <fullName evidence="13">Cache domain-containing protein</fullName>
    </submittedName>
</protein>
<evidence type="ECO:0000256" key="1">
    <source>
        <dbReference type="ARBA" id="ARBA00004651"/>
    </source>
</evidence>
<evidence type="ECO:0000256" key="5">
    <source>
        <dbReference type="ARBA" id="ARBA00022989"/>
    </source>
</evidence>
<dbReference type="Proteomes" id="UP000539985">
    <property type="component" value="Unassembled WGS sequence"/>
</dbReference>
<keyword evidence="3" id="KW-0488">Methylation</keyword>
<evidence type="ECO:0000256" key="4">
    <source>
        <dbReference type="ARBA" id="ARBA00022692"/>
    </source>
</evidence>
<feature type="domain" description="HAMP" evidence="12">
    <location>
        <begin position="232"/>
        <end position="286"/>
    </location>
</feature>
<gene>
    <name evidence="13" type="ORF">HX882_29585</name>
</gene>
<comment type="subcellular location">
    <subcellularLocation>
        <location evidence="1">Cell membrane</location>
        <topology evidence="1">Multi-pass membrane protein</topology>
    </subcellularLocation>
</comment>